<dbReference type="InterPro" id="IPR006037">
    <property type="entry name" value="RCK_C"/>
</dbReference>
<dbReference type="GO" id="GO:0006813">
    <property type="term" value="P:potassium ion transport"/>
    <property type="evidence" value="ECO:0007669"/>
    <property type="project" value="InterPro"/>
</dbReference>
<dbReference type="GO" id="GO:0008324">
    <property type="term" value="F:monoatomic cation transmembrane transporter activity"/>
    <property type="evidence" value="ECO:0007669"/>
    <property type="project" value="InterPro"/>
</dbReference>
<dbReference type="Gene3D" id="3.30.70.1450">
    <property type="entry name" value="Regulator of K+ conductance, C-terminal domain"/>
    <property type="match status" value="1"/>
</dbReference>
<dbReference type="EMBL" id="NTFS01000176">
    <property type="protein sequence ID" value="PAX53045.1"/>
    <property type="molecule type" value="Genomic_DNA"/>
</dbReference>
<dbReference type="SUPFAM" id="SSF116726">
    <property type="entry name" value="TrkA C-terminal domain-like"/>
    <property type="match status" value="1"/>
</dbReference>
<dbReference type="InterPro" id="IPR036721">
    <property type="entry name" value="RCK_C_sf"/>
</dbReference>
<dbReference type="OrthoDB" id="488102at2"/>
<sequence>MSLGLTTVKIQLNSSFCGISVNNLQLPESCFLLAIVRMNHIILASAEPEIWCGDDLLAVALNLGQLPALNIILKQTHPIYYSFNECFLNHSTYLTGRLINSCYKDLSK</sequence>
<dbReference type="RefSeq" id="WP_095722655.1">
    <property type="nucleotide sequence ID" value="NZ_NTFS01000176.1"/>
</dbReference>
<evidence type="ECO:0000259" key="1">
    <source>
        <dbReference type="PROSITE" id="PS51202"/>
    </source>
</evidence>
<evidence type="ECO:0000313" key="3">
    <source>
        <dbReference type="Proteomes" id="UP000218238"/>
    </source>
</evidence>
<keyword evidence="3" id="KW-1185">Reference proteome</keyword>
<dbReference type="Proteomes" id="UP000218238">
    <property type="component" value="Unassembled WGS sequence"/>
</dbReference>
<accession>A0A2A2THD5</accession>
<dbReference type="AlphaFoldDB" id="A0A2A2THD5"/>
<name>A0A2A2THD5_9CYAN</name>
<organism evidence="2 3">
    <name type="scientific">Brunnivagina elsteri CCALA 953</name>
    <dbReference type="NCBI Taxonomy" id="987040"/>
    <lineage>
        <taxon>Bacteria</taxon>
        <taxon>Bacillati</taxon>
        <taxon>Cyanobacteriota</taxon>
        <taxon>Cyanophyceae</taxon>
        <taxon>Nostocales</taxon>
        <taxon>Calotrichaceae</taxon>
        <taxon>Brunnivagina</taxon>
    </lineage>
</organism>
<reference evidence="2 3" key="1">
    <citation type="submission" date="2017-08" db="EMBL/GenBank/DDBJ databases">
        <title>Draft genome sequence of filamentous cyanobacterium Calothrix elsteri CCALA 953.</title>
        <authorList>
            <person name="Gagunashvili A.N."/>
            <person name="Elster J."/>
            <person name="Andresson O.S."/>
        </authorList>
    </citation>
    <scope>NUCLEOTIDE SEQUENCE [LARGE SCALE GENOMIC DNA]</scope>
    <source>
        <strain evidence="2 3">CCALA 953</strain>
    </source>
</reference>
<protein>
    <submittedName>
        <fullName evidence="2">Potassium transporter TrkA</fullName>
    </submittedName>
</protein>
<dbReference type="PROSITE" id="PS51202">
    <property type="entry name" value="RCK_C"/>
    <property type="match status" value="1"/>
</dbReference>
<comment type="caution">
    <text evidence="2">The sequence shown here is derived from an EMBL/GenBank/DDBJ whole genome shotgun (WGS) entry which is preliminary data.</text>
</comment>
<evidence type="ECO:0000313" key="2">
    <source>
        <dbReference type="EMBL" id="PAX53045.1"/>
    </source>
</evidence>
<feature type="domain" description="RCK C-terminal" evidence="1">
    <location>
        <begin position="1"/>
        <end position="75"/>
    </location>
</feature>
<gene>
    <name evidence="2" type="ORF">CK510_16045</name>
</gene>
<proteinExistence type="predicted"/>